<comment type="caution">
    <text evidence="2">The sequence shown here is derived from an EMBL/GenBank/DDBJ whole genome shotgun (WGS) entry which is preliminary data.</text>
</comment>
<evidence type="ECO:0000313" key="3">
    <source>
        <dbReference type="Proteomes" id="UP001228905"/>
    </source>
</evidence>
<dbReference type="Proteomes" id="UP001228905">
    <property type="component" value="Unassembled WGS sequence"/>
</dbReference>
<name>A0ABU0IP86_9CAUL</name>
<dbReference type="RefSeq" id="WP_307346112.1">
    <property type="nucleotide sequence ID" value="NZ_JAUSVS010000001.1"/>
</dbReference>
<accession>A0ABU0IP86</accession>
<keyword evidence="1" id="KW-0472">Membrane</keyword>
<proteinExistence type="predicted"/>
<evidence type="ECO:0000313" key="2">
    <source>
        <dbReference type="EMBL" id="MDQ0462988.1"/>
    </source>
</evidence>
<gene>
    <name evidence="2" type="ORF">QO010_000736</name>
</gene>
<evidence type="ECO:0000256" key="1">
    <source>
        <dbReference type="SAM" id="Phobius"/>
    </source>
</evidence>
<keyword evidence="3" id="KW-1185">Reference proteome</keyword>
<keyword evidence="1" id="KW-1133">Transmembrane helix</keyword>
<dbReference type="EMBL" id="JAUSVS010000001">
    <property type="protein sequence ID" value="MDQ0462988.1"/>
    <property type="molecule type" value="Genomic_DNA"/>
</dbReference>
<protein>
    <submittedName>
        <fullName evidence="2">Uncharacterized protein</fullName>
    </submittedName>
</protein>
<sequence>MTLEERRAIARTMYTGEQIGGTLSFFVGLALLFWRRFGAPDFAFPVAWAAMTLGWALFAYVFVRRARFVRSEPTDPKA</sequence>
<feature type="transmembrane region" description="Helical" evidence="1">
    <location>
        <begin position="46"/>
        <end position="63"/>
    </location>
</feature>
<feature type="transmembrane region" description="Helical" evidence="1">
    <location>
        <begin position="12"/>
        <end position="34"/>
    </location>
</feature>
<organism evidence="2 3">
    <name type="scientific">Caulobacter ginsengisoli</name>
    <dbReference type="NCBI Taxonomy" id="400775"/>
    <lineage>
        <taxon>Bacteria</taxon>
        <taxon>Pseudomonadati</taxon>
        <taxon>Pseudomonadota</taxon>
        <taxon>Alphaproteobacteria</taxon>
        <taxon>Caulobacterales</taxon>
        <taxon>Caulobacteraceae</taxon>
        <taxon>Caulobacter</taxon>
    </lineage>
</organism>
<reference evidence="2 3" key="1">
    <citation type="submission" date="2023-07" db="EMBL/GenBank/DDBJ databases">
        <title>Genomic Encyclopedia of Type Strains, Phase IV (KMG-IV): sequencing the most valuable type-strain genomes for metagenomic binning, comparative biology and taxonomic classification.</title>
        <authorList>
            <person name="Goeker M."/>
        </authorList>
    </citation>
    <scope>NUCLEOTIDE SEQUENCE [LARGE SCALE GENOMIC DNA]</scope>
    <source>
        <strain evidence="2 3">DSM 18695</strain>
    </source>
</reference>
<keyword evidence="1" id="KW-0812">Transmembrane</keyword>